<organism evidence="1 2">
    <name type="scientific">Cellulophaga baltica</name>
    <dbReference type="NCBI Taxonomy" id="76594"/>
    <lineage>
        <taxon>Bacteria</taxon>
        <taxon>Pseudomonadati</taxon>
        <taxon>Bacteroidota</taxon>
        <taxon>Flavobacteriia</taxon>
        <taxon>Flavobacteriales</taxon>
        <taxon>Flavobacteriaceae</taxon>
        <taxon>Cellulophaga</taxon>
    </lineage>
</organism>
<dbReference type="AlphaFoldDB" id="A0A1G7DJ12"/>
<proteinExistence type="predicted"/>
<name>A0A1G7DJ12_9FLAO</name>
<keyword evidence="2" id="KW-1185">Reference proteome</keyword>
<gene>
    <name evidence="1" type="ORF">SAMN04487992_101562</name>
</gene>
<protein>
    <submittedName>
        <fullName evidence="1">Uncharacterized protein</fullName>
    </submittedName>
</protein>
<dbReference type="eggNOG" id="ENOG5030ZRG">
    <property type="taxonomic scope" value="Bacteria"/>
</dbReference>
<sequence length="187" mass="20944">MLLVNYLRRSISNFKLVAGGLFALVLLTSYLPDATLDSSAFVSNSEYVLKTSGHYTNEVSGEMTFKTTSKKNSLGENFITLTAEVKDVEDSMFSFLISQKLESDTIEKGVYKITYNNEGSVYREEGALGFFNILNSNELPYYATDGKIIISKINENNIKGFVHLTLENFRNNKILISGNFNANVIKE</sequence>
<dbReference type="GeneID" id="78060295"/>
<reference evidence="2" key="1">
    <citation type="submission" date="2016-10" db="EMBL/GenBank/DDBJ databases">
        <authorList>
            <person name="Varghese N."/>
            <person name="Submissions S."/>
        </authorList>
    </citation>
    <scope>NUCLEOTIDE SEQUENCE [LARGE SCALE GENOMIC DNA]</scope>
    <source>
        <strain evidence="2">DSM 24729</strain>
    </source>
</reference>
<accession>A0A1G7DJ12</accession>
<evidence type="ECO:0000313" key="2">
    <source>
        <dbReference type="Proteomes" id="UP000182114"/>
    </source>
</evidence>
<dbReference type="EMBL" id="FNBD01000001">
    <property type="protein sequence ID" value="SDE50745.1"/>
    <property type="molecule type" value="Genomic_DNA"/>
</dbReference>
<evidence type="ECO:0000313" key="1">
    <source>
        <dbReference type="EMBL" id="SDE50745.1"/>
    </source>
</evidence>
<dbReference type="RefSeq" id="WP_024482155.1">
    <property type="nucleotide sequence ID" value="NZ_CANMGP010000001.1"/>
</dbReference>
<dbReference type="Proteomes" id="UP000182114">
    <property type="component" value="Unassembled WGS sequence"/>
</dbReference>